<proteinExistence type="predicted"/>
<feature type="region of interest" description="Disordered" evidence="1">
    <location>
        <begin position="1"/>
        <end position="83"/>
    </location>
</feature>
<dbReference type="AlphaFoldDB" id="A0A1Y2CVA1"/>
<name>A0A1Y2CVA1_9FUNG</name>
<protein>
    <submittedName>
        <fullName evidence="2">Uncharacterized protein</fullName>
    </submittedName>
</protein>
<dbReference type="EMBL" id="MCGO01000006">
    <property type="protein sequence ID" value="ORY50943.1"/>
    <property type="molecule type" value="Genomic_DNA"/>
</dbReference>
<comment type="caution">
    <text evidence="2">The sequence shown here is derived from an EMBL/GenBank/DDBJ whole genome shotgun (WGS) entry which is preliminary data.</text>
</comment>
<keyword evidence="3" id="KW-1185">Reference proteome</keyword>
<accession>A0A1Y2CVA1</accession>
<evidence type="ECO:0000256" key="1">
    <source>
        <dbReference type="SAM" id="MobiDB-lite"/>
    </source>
</evidence>
<feature type="compositionally biased region" description="Low complexity" evidence="1">
    <location>
        <begin position="15"/>
        <end position="80"/>
    </location>
</feature>
<organism evidence="2 3">
    <name type="scientific">Rhizoclosmatium globosum</name>
    <dbReference type="NCBI Taxonomy" id="329046"/>
    <lineage>
        <taxon>Eukaryota</taxon>
        <taxon>Fungi</taxon>
        <taxon>Fungi incertae sedis</taxon>
        <taxon>Chytridiomycota</taxon>
        <taxon>Chytridiomycota incertae sedis</taxon>
        <taxon>Chytridiomycetes</taxon>
        <taxon>Chytridiales</taxon>
        <taxon>Chytriomycetaceae</taxon>
        <taxon>Rhizoclosmatium</taxon>
    </lineage>
</organism>
<sequence>MNFGNLQGQLGGLLGSLTGKQQQQQQQAPYGQYPGQQAQQPYQPQYGQYPGPQAQQQYPGQPQTSYGLPYQQQPPQQGFPHLPPSATMLPPGWIAQWNAQYQRNFINATGKSNGKPQRSRLLLSSSYGICCSCWTPPGSSVGAPGEKVTLADHYNLNAEPGAAPFFRLHNSSNKPAVGTVDPTVAIALELSQHVPSLMKAPPAGSKPEVLDGWRRYLREIQDAQTNHTRAIRDAQIEHDRRITNMGYAVQSQVSHGQSLQQQLDDAQIDYNRTVEHAHQTMNDQVERAKEITKIQQQMLPPGWIAQWNTQYQRNFYVGAAPILQTSQQQQQGNPLLIPANAAVEHHSDHTRDLRDAQVDHDRRVKDAHYQDQQFKLNSASSALSSLMKSQYQ</sequence>
<evidence type="ECO:0000313" key="2">
    <source>
        <dbReference type="EMBL" id="ORY50943.1"/>
    </source>
</evidence>
<dbReference type="OrthoDB" id="2143859at2759"/>
<dbReference type="Proteomes" id="UP000193642">
    <property type="component" value="Unassembled WGS sequence"/>
</dbReference>
<reference evidence="2 3" key="1">
    <citation type="submission" date="2016-07" db="EMBL/GenBank/DDBJ databases">
        <title>Pervasive Adenine N6-methylation of Active Genes in Fungi.</title>
        <authorList>
            <consortium name="DOE Joint Genome Institute"/>
            <person name="Mondo S.J."/>
            <person name="Dannebaum R.O."/>
            <person name="Kuo R.C."/>
            <person name="Labutti K."/>
            <person name="Haridas S."/>
            <person name="Kuo A."/>
            <person name="Salamov A."/>
            <person name="Ahrendt S.R."/>
            <person name="Lipzen A."/>
            <person name="Sullivan W."/>
            <person name="Andreopoulos W.B."/>
            <person name="Clum A."/>
            <person name="Lindquist E."/>
            <person name="Daum C."/>
            <person name="Ramamoorthy G.K."/>
            <person name="Gryganskyi A."/>
            <person name="Culley D."/>
            <person name="Magnuson J.K."/>
            <person name="James T.Y."/>
            <person name="O'Malley M.A."/>
            <person name="Stajich J.E."/>
            <person name="Spatafora J.W."/>
            <person name="Visel A."/>
            <person name="Grigoriev I.V."/>
        </authorList>
    </citation>
    <scope>NUCLEOTIDE SEQUENCE [LARGE SCALE GENOMIC DNA]</scope>
    <source>
        <strain evidence="2 3">JEL800</strain>
    </source>
</reference>
<evidence type="ECO:0000313" key="3">
    <source>
        <dbReference type="Proteomes" id="UP000193642"/>
    </source>
</evidence>
<gene>
    <name evidence="2" type="ORF">BCR33DRAFT_846609</name>
</gene>